<dbReference type="InterPro" id="IPR008984">
    <property type="entry name" value="SMAD_FHA_dom_sf"/>
</dbReference>
<dbReference type="GO" id="GO:0003777">
    <property type="term" value="F:microtubule motor activity"/>
    <property type="evidence" value="ECO:0007669"/>
    <property type="project" value="InterPro"/>
</dbReference>
<comment type="similarity">
    <text evidence="5">Belongs to the TRAFAC class myosin-kinesin ATPase superfamily. Kinesin family.</text>
</comment>
<dbReference type="Proteomes" id="UP000193380">
    <property type="component" value="Chromosome 8"/>
</dbReference>
<keyword evidence="4 5" id="KW-0505">Motor protein</keyword>
<evidence type="ECO:0000256" key="3">
    <source>
        <dbReference type="ARBA" id="ARBA00023054"/>
    </source>
</evidence>
<dbReference type="PRINTS" id="PR00380">
    <property type="entry name" value="KINESINHEAVY"/>
</dbReference>
<dbReference type="Gene3D" id="3.40.850.10">
    <property type="entry name" value="Kinesin motor domain"/>
    <property type="match status" value="1"/>
</dbReference>
<gene>
    <name evidence="8" type="ORF">GSONMT00077925001</name>
</gene>
<dbReference type="PANTHER" id="PTHR47117">
    <property type="entry name" value="STAR-RELATED LIPID TRANSFER PROTEIN 9"/>
    <property type="match status" value="1"/>
</dbReference>
<evidence type="ECO:0000313" key="9">
    <source>
        <dbReference type="Proteomes" id="UP000193380"/>
    </source>
</evidence>
<dbReference type="InterPro" id="IPR019821">
    <property type="entry name" value="Kinesin_motor_CS"/>
</dbReference>
<dbReference type="InterPro" id="IPR022164">
    <property type="entry name" value="Kinesin-like"/>
</dbReference>
<evidence type="ECO:0000256" key="4">
    <source>
        <dbReference type="ARBA" id="ARBA00023175"/>
    </source>
</evidence>
<dbReference type="FunFam" id="3.40.850.10:FF:000253">
    <property type="entry name" value="Kinesin-like protein"/>
    <property type="match status" value="1"/>
</dbReference>
<dbReference type="SUPFAM" id="SSF52540">
    <property type="entry name" value="P-loop containing nucleoside triphosphate hydrolases"/>
    <property type="match status" value="1"/>
</dbReference>
<dbReference type="Pfam" id="PF12423">
    <property type="entry name" value="KIF1B"/>
    <property type="match status" value="1"/>
</dbReference>
<dbReference type="Gene3D" id="2.60.200.20">
    <property type="match status" value="1"/>
</dbReference>
<evidence type="ECO:0000256" key="1">
    <source>
        <dbReference type="ARBA" id="ARBA00022741"/>
    </source>
</evidence>
<evidence type="ECO:0000313" key="8">
    <source>
        <dbReference type="EMBL" id="CDQ56311.1"/>
    </source>
</evidence>
<proteinExistence type="inferred from homology"/>
<feature type="coiled-coil region" evidence="6">
    <location>
        <begin position="453"/>
        <end position="502"/>
    </location>
</feature>
<keyword evidence="1 5" id="KW-0547">Nucleotide-binding</keyword>
<sequence length="1188" mass="134767">MDTPREAENISRRNPLLSSNSRWLGVKHLPGDKPLLTEPLYSRGRIPPLTGIMAGASVKVAVRVRPFNSREIGKDSKCIIQMSGNTTTIINPKQPKENKSYNFDYSYWSHTTPEDINYHSQKQVYKDIGEEMLLHAFEGYNVCIFAYGQTGSGKSYTMMGKQDQKDQQGIIPLLCEDLFTKISDSNKENSLSYSVEVSYMEIYCERVRDLLNPKNKGNLRVREHPLMGPYVEDLSKLAVTSYNDIQDLMESGNKARTVAATNMNETSSRSHAVFNIIFTQKKHDMDSENTSEKVSKISLVDLAGSERADSTGAKGTRLKEGANINKSLTTLGKVISALAEVVRVYSFQYTTLCLYAIVEWPKAHHPRWFLSVDDDDTGNVSLEPCEGAEIYVNGKLVTTPTLLRSGNRIIMGKSHVFRFNDPEQARQERERTPCAETPVEPVDWAFAQRELLEKQGIDMKQEMESRLQELEDQYRREREEASNLLEQQRLDYESKLEALQKQVDRNSRYLESPDEEEEPEEEVFPIVPWTKREMELASWAFRKWRFYQFTSLRDLLWGNAIFLKEANAISVELKKKVQFQFVLLTDTLYSPLPPDLLPPSVAMEREKRPFPSTIVAVEVQDQKNGATHYWTLEKLRQRLDLMREMYDRAAEVPSSTVEDCDQALTGGDPFYDRFPWFRLVGRAFVYLSNLLYPVPLVHRVAIVSEKGEVKGFLRVAVQAISADEEAPDYGSGVRQSGTAKISFEDQQFEKFQTESCSGGMSHSNTSHEELRFVEGEGQNSDVGADPDEVNNNTCADLSPVTATPEVPRSPLKGGLGLELPLEKALSHLHIGSTFTFRVTVLQASSISAEYADIFCQFNFIHRHDEAFSTEPLKNTGRGPPLGFYHVQNITVEVTKSFVEYIKTQPIVFEVFGHYQKHPFPPLCKDLISSHFYFSPLRPSRRQFPRVMPLSKPVPATKLNTLTRSTAGPCHSKYDLMAFFEICELEANGDYIPSVVDHRGGMPCHGTFLLHQGIQRRITVTIAHETGNDVEWKEVKELVVGRIRNTPEADETIIDPNILSLNILSAGYIWPSYNDKTFYRFEAAWDSSMHNSLLLNRVTPYGEKIYITLSAYLEMENCTQPTVITKDFCMVFYSRDAKLPASRSIRNLFSTGCLRPSESNRVTGVYEVSLCHVADDGSPGKLKNDTVEA</sequence>
<dbReference type="Pfam" id="PF12473">
    <property type="entry name" value="DUF3694"/>
    <property type="match status" value="1"/>
</dbReference>
<feature type="domain" description="Kinesin motor" evidence="7">
    <location>
        <begin position="57"/>
        <end position="340"/>
    </location>
</feature>
<accession>A0A060VND8</accession>
<dbReference type="SMART" id="SM00129">
    <property type="entry name" value="KISc"/>
    <property type="match status" value="1"/>
</dbReference>
<dbReference type="EMBL" id="FR904261">
    <property type="protein sequence ID" value="CDQ56311.1"/>
    <property type="molecule type" value="Genomic_DNA"/>
</dbReference>
<keyword evidence="2 5" id="KW-0067">ATP-binding</keyword>
<dbReference type="PROSITE" id="PS50067">
    <property type="entry name" value="KINESIN_MOTOR_2"/>
    <property type="match status" value="1"/>
</dbReference>
<protein>
    <recommendedName>
        <fullName evidence="7">Kinesin motor domain-containing protein</fullName>
    </recommendedName>
</protein>
<dbReference type="Pfam" id="PF00225">
    <property type="entry name" value="Kinesin"/>
    <property type="match status" value="1"/>
</dbReference>
<evidence type="ECO:0000256" key="2">
    <source>
        <dbReference type="ARBA" id="ARBA00022840"/>
    </source>
</evidence>
<keyword evidence="3 6" id="KW-0175">Coiled coil</keyword>
<dbReference type="SUPFAM" id="SSF49879">
    <property type="entry name" value="SMAD/FHA domain"/>
    <property type="match status" value="1"/>
</dbReference>
<dbReference type="PANTHER" id="PTHR47117:SF2">
    <property type="entry name" value="KINESIN-LIKE PROTEIN KIF1A ISOFORM X1"/>
    <property type="match status" value="1"/>
</dbReference>
<reference evidence="8 9" key="1">
    <citation type="journal article" date="2014" name="Nat. Commun.">
        <title>The rainbow trout genome provides novel insights into evolution after whole-genome duplication in vertebrates.</title>
        <authorList>
            <person name="Berthelot C."/>
            <person name="Brunet F."/>
            <person name="Chalopin D."/>
            <person name="Juanchich A."/>
            <person name="Bernard M."/>
            <person name="Noel B."/>
            <person name="Bento P."/>
            <person name="Da Silva C."/>
            <person name="Labadie K."/>
            <person name="Alberti A."/>
            <person name="Aury J.M."/>
            <person name="Louis A."/>
            <person name="Dehais P."/>
            <person name="Bardou P."/>
            <person name="Montfort J."/>
            <person name="Klopp C."/>
            <person name="Cabau C."/>
            <person name="Gaspin C."/>
            <person name="Thorgaard G.H."/>
            <person name="Boussaha M."/>
            <person name="Quillet E."/>
            <person name="Guyomard R."/>
            <person name="Galiana D."/>
            <person name="Bobe J."/>
            <person name="Volff J.N."/>
            <person name="Genet C."/>
            <person name="Wincker P."/>
            <person name="Jaillon O."/>
            <person name="Roest Crollius H."/>
            <person name="Guiguen Y."/>
        </authorList>
    </citation>
    <scope>NUCLEOTIDE SEQUENCE [LARGE SCALE GENOMIC DNA]</scope>
</reference>
<evidence type="ECO:0000259" key="7">
    <source>
        <dbReference type="PROSITE" id="PS50067"/>
    </source>
</evidence>
<dbReference type="GO" id="GO:0005524">
    <property type="term" value="F:ATP binding"/>
    <property type="evidence" value="ECO:0007669"/>
    <property type="project" value="UniProtKB-UniRule"/>
</dbReference>
<dbReference type="InterPro" id="IPR022140">
    <property type="entry name" value="Kinesin-like_KIF1-typ"/>
</dbReference>
<dbReference type="AlphaFoldDB" id="A0A060VND8"/>
<dbReference type="InterPro" id="IPR001752">
    <property type="entry name" value="Kinesin_motor_dom"/>
</dbReference>
<evidence type="ECO:0000256" key="5">
    <source>
        <dbReference type="PROSITE-ProRule" id="PRU00283"/>
    </source>
</evidence>
<dbReference type="PROSITE" id="PS00411">
    <property type="entry name" value="KINESIN_MOTOR_1"/>
    <property type="match status" value="1"/>
</dbReference>
<dbReference type="STRING" id="8022.A0A060VND8"/>
<name>A0A060VND8_ONCMY</name>
<dbReference type="InterPro" id="IPR027417">
    <property type="entry name" value="P-loop_NTPase"/>
</dbReference>
<dbReference type="InterPro" id="IPR036961">
    <property type="entry name" value="Kinesin_motor_dom_sf"/>
</dbReference>
<feature type="binding site" evidence="5">
    <location>
        <begin position="148"/>
        <end position="155"/>
    </location>
    <ligand>
        <name>ATP</name>
        <dbReference type="ChEBI" id="CHEBI:30616"/>
    </ligand>
</feature>
<dbReference type="PaxDb" id="8022-A0A060VND8"/>
<dbReference type="GO" id="GO:0008017">
    <property type="term" value="F:microtubule binding"/>
    <property type="evidence" value="ECO:0007669"/>
    <property type="project" value="InterPro"/>
</dbReference>
<evidence type="ECO:0000256" key="6">
    <source>
        <dbReference type="SAM" id="Coils"/>
    </source>
</evidence>
<dbReference type="GO" id="GO:0007018">
    <property type="term" value="P:microtubule-based movement"/>
    <property type="evidence" value="ECO:0007669"/>
    <property type="project" value="InterPro"/>
</dbReference>
<organism evidence="8 9">
    <name type="scientific">Oncorhynchus mykiss</name>
    <name type="common">Rainbow trout</name>
    <name type="synonym">Salmo gairdneri</name>
    <dbReference type="NCBI Taxonomy" id="8022"/>
    <lineage>
        <taxon>Eukaryota</taxon>
        <taxon>Metazoa</taxon>
        <taxon>Chordata</taxon>
        <taxon>Craniata</taxon>
        <taxon>Vertebrata</taxon>
        <taxon>Euteleostomi</taxon>
        <taxon>Actinopterygii</taxon>
        <taxon>Neopterygii</taxon>
        <taxon>Teleostei</taxon>
        <taxon>Protacanthopterygii</taxon>
        <taxon>Salmoniformes</taxon>
        <taxon>Salmonidae</taxon>
        <taxon>Salmoninae</taxon>
        <taxon>Oncorhynchus</taxon>
    </lineage>
</organism>